<dbReference type="InterPro" id="IPR025565">
    <property type="entry name" value="DUF4328"/>
</dbReference>
<organism evidence="3 4">
    <name type="scientific">Salicibibacter cibi</name>
    <dbReference type="NCBI Taxonomy" id="2743001"/>
    <lineage>
        <taxon>Bacteria</taxon>
        <taxon>Bacillati</taxon>
        <taxon>Bacillota</taxon>
        <taxon>Bacilli</taxon>
        <taxon>Bacillales</taxon>
        <taxon>Bacillaceae</taxon>
        <taxon>Salicibibacter</taxon>
    </lineage>
</organism>
<keyword evidence="1" id="KW-0812">Transmembrane</keyword>
<dbReference type="Proteomes" id="UP000595349">
    <property type="component" value="Chromosome"/>
</dbReference>
<dbReference type="AlphaFoldDB" id="A0A7T7CHE5"/>
<name>A0A7T7CHE5_9BACI</name>
<feature type="transmembrane region" description="Helical" evidence="1">
    <location>
        <begin position="85"/>
        <end position="105"/>
    </location>
</feature>
<proteinExistence type="predicted"/>
<evidence type="ECO:0000259" key="2">
    <source>
        <dbReference type="Pfam" id="PF14219"/>
    </source>
</evidence>
<keyword evidence="1" id="KW-1133">Transmembrane helix</keyword>
<reference evidence="3 4" key="1">
    <citation type="submission" date="2020-06" db="EMBL/GenBank/DDBJ databases">
        <title>Genomic analysis of Salicibibacter sp. NKC21-4.</title>
        <authorList>
            <person name="Oh Y.J."/>
        </authorList>
    </citation>
    <scope>NUCLEOTIDE SEQUENCE [LARGE SCALE GENOMIC DNA]</scope>
    <source>
        <strain evidence="3 4">NKC21-4</strain>
    </source>
</reference>
<gene>
    <name evidence="3" type="ORF">HUG20_16705</name>
</gene>
<feature type="domain" description="DUF4328" evidence="2">
    <location>
        <begin position="8"/>
        <end position="109"/>
    </location>
</feature>
<protein>
    <submittedName>
        <fullName evidence="3">DUF4328 domain-containing protein</fullName>
    </submittedName>
</protein>
<dbReference type="Pfam" id="PF14219">
    <property type="entry name" value="DUF4328"/>
    <property type="match status" value="1"/>
</dbReference>
<evidence type="ECO:0000313" key="3">
    <source>
        <dbReference type="EMBL" id="QQK82034.1"/>
    </source>
</evidence>
<evidence type="ECO:0000256" key="1">
    <source>
        <dbReference type="SAM" id="Phobius"/>
    </source>
</evidence>
<keyword evidence="1" id="KW-0472">Membrane</keyword>
<feature type="transmembrane region" description="Helical" evidence="1">
    <location>
        <begin position="46"/>
        <end position="65"/>
    </location>
</feature>
<feature type="transmembrane region" description="Helical" evidence="1">
    <location>
        <begin position="12"/>
        <end position="34"/>
    </location>
</feature>
<keyword evidence="4" id="KW-1185">Reference proteome</keyword>
<accession>A0A7T7CHE5</accession>
<sequence length="121" mass="13933">MSRKTIDHPGWAIGYYFIPVVSFIMPAVSMWKLNQEQSKRLHAQSLSSWIMMWWGFLLVRMASALFLDIDVEGERTIAEMQSDAIIQTVADIALIIAGIALIVLIHLMTKRLFMIEVEHRE</sequence>
<dbReference type="KEGG" id="scib:HUG20_16705"/>
<evidence type="ECO:0000313" key="4">
    <source>
        <dbReference type="Proteomes" id="UP000595349"/>
    </source>
</evidence>
<dbReference type="EMBL" id="CP054706">
    <property type="protein sequence ID" value="QQK82034.1"/>
    <property type="molecule type" value="Genomic_DNA"/>
</dbReference>